<feature type="compositionally biased region" description="Polar residues" evidence="1">
    <location>
        <begin position="42"/>
        <end position="51"/>
    </location>
</feature>
<organism evidence="2 3">
    <name type="scientific">Citrobacter freundii</name>
    <dbReference type="NCBI Taxonomy" id="546"/>
    <lineage>
        <taxon>Bacteria</taxon>
        <taxon>Pseudomonadati</taxon>
        <taxon>Pseudomonadota</taxon>
        <taxon>Gammaproteobacteria</taxon>
        <taxon>Enterobacterales</taxon>
        <taxon>Enterobacteriaceae</taxon>
        <taxon>Citrobacter</taxon>
        <taxon>Citrobacter freundii complex</taxon>
    </lineage>
</organism>
<evidence type="ECO:0000313" key="3">
    <source>
        <dbReference type="Proteomes" id="UP000019194"/>
    </source>
</evidence>
<evidence type="ECO:0000256" key="1">
    <source>
        <dbReference type="SAM" id="MobiDB-lite"/>
    </source>
</evidence>
<comment type="caution">
    <text evidence="2">The sequence shown here is derived from an EMBL/GenBank/DDBJ whole genome shotgun (WGS) entry which is preliminary data.</text>
</comment>
<proteinExistence type="predicted"/>
<dbReference type="Proteomes" id="UP000019194">
    <property type="component" value="Unassembled WGS sequence"/>
</dbReference>
<sequence length="51" mass="5688">MQASEIDGTRKQLTDSVINDFTNINPGKISRKPDKTRDESAFSASKNPKLH</sequence>
<name>A0A7G2IZ93_CITFR</name>
<protein>
    <submittedName>
        <fullName evidence="2">Uncharacterized protein</fullName>
    </submittedName>
</protein>
<accession>A0A7G2IZ93</accession>
<dbReference type="AlphaFoldDB" id="A0A7G2IZ93"/>
<reference evidence="2 3" key="1">
    <citation type="submission" date="2013-10" db="EMBL/GenBank/DDBJ databases">
        <title>Antibiotic resistance diversity of beta-lactamase producers in the General Hospital Vienna.</title>
        <authorList>
            <person name="Barisic I."/>
            <person name="Mitteregger D."/>
            <person name="Hirschl A.M."/>
            <person name="Noehammer C."/>
            <person name="Wiesinger-Mayr H."/>
        </authorList>
    </citation>
    <scope>NUCLEOTIDE SEQUENCE [LARGE SCALE GENOMIC DNA]</scope>
    <source>
        <strain evidence="2 3">ISC11</strain>
    </source>
</reference>
<feature type="compositionally biased region" description="Basic and acidic residues" evidence="1">
    <location>
        <begin position="31"/>
        <end position="40"/>
    </location>
</feature>
<feature type="region of interest" description="Disordered" evidence="1">
    <location>
        <begin position="17"/>
        <end position="51"/>
    </location>
</feature>
<evidence type="ECO:0000313" key="2">
    <source>
        <dbReference type="EMBL" id="CDL41843.1"/>
    </source>
</evidence>
<dbReference type="EMBL" id="CBWP010000089">
    <property type="protein sequence ID" value="CDL41843.1"/>
    <property type="molecule type" value="Genomic_DNA"/>
</dbReference>